<evidence type="ECO:0000259" key="9">
    <source>
        <dbReference type="PROSITE" id="PS50046"/>
    </source>
</evidence>
<dbReference type="InterPro" id="IPR011006">
    <property type="entry name" value="CheY-like_superfamily"/>
</dbReference>
<evidence type="ECO:0000256" key="8">
    <source>
        <dbReference type="SAM" id="Coils"/>
    </source>
</evidence>
<dbReference type="EC" id="2.7.13.3" evidence="3"/>
<dbReference type="PROSITE" id="PS50109">
    <property type="entry name" value="HIS_KIN"/>
    <property type="match status" value="1"/>
</dbReference>
<dbReference type="Proteomes" id="UP000717752">
    <property type="component" value="Unassembled WGS sequence"/>
</dbReference>
<dbReference type="InterPro" id="IPR003661">
    <property type="entry name" value="HisK_dim/P_dom"/>
</dbReference>
<dbReference type="SUPFAM" id="SSF55781">
    <property type="entry name" value="GAF domain-like"/>
    <property type="match status" value="2"/>
</dbReference>
<dbReference type="SMART" id="SM00065">
    <property type="entry name" value="GAF"/>
    <property type="match status" value="2"/>
</dbReference>
<sequence length="792" mass="86607">MNRAGYDERSWFTFSYSPVRDDRGVVQGMFCAVTETTERVLLQQRQAVHLALEEELRDLADPLAVMETASRSLGRALDVARVGYGEIDDGEQHVTVERDWTDGRIASVCGTYRMNDFGPPIIDELRAGRLMCVDDVDHDRRVGGMAAAFHAIGTKTVLAVPLIKTGRFRAMLFLHDPAPRKWTSNDIALASEVAERTWSAVERAKAEAEKARYTERLDFLDALGRATSGLKDADAILRTTTQMLGEILDVSICAYADMDEDADGFTIRGAWAAPGSGHITGRYKLGDFGELAVKELSAGRPLIVNDNLRELAPHEAATFQNIGVSATICMPLVKGDRLTALMAVHHKEPYRWTPHELALVHEVTDRSWAHIERVRSETALQASQAELRRANESLEATVAERTAKLMAAEESLRHVQKMEAVGQLTGGLAHDFNNLLAAILGSLEVMKTRLAQGRVGEIERYLSGATSAAKRGASLTQRMLAFSRRQTLDPKPTDVDRLIGSMEELIRRSVGPSIEVETDRPSDTWAILVDPGQLENALLNLCINGRDAMPEGGKLTIETANRNIDARAATQLGVSPGQFVSISVSDTGTGMSADTISRAFDPFFTTKPTGQGTGLGLSMVWGFAGQSGGSVRIESELDKGATVSMYLPRFSGKVELGGYVQVDTPDAMATERKILLVDDEPLIRMVAAEQLEELGYVVLQAGDAREAIQILETEPGLELLLTDVGLPNGMNGRQLADAARQRRPNLPVLFVTGYAEHAVLNHGHLEPGMQVMTKPYDIITLARRVRAMIENE</sequence>
<keyword evidence="13" id="KW-1185">Reference proteome</keyword>
<dbReference type="InterPro" id="IPR005467">
    <property type="entry name" value="His_kinase_dom"/>
</dbReference>
<dbReference type="SUPFAM" id="SSF52172">
    <property type="entry name" value="CheY-like"/>
    <property type="match status" value="1"/>
</dbReference>
<evidence type="ECO:0000256" key="7">
    <source>
        <dbReference type="PROSITE-ProRule" id="PRU00169"/>
    </source>
</evidence>
<proteinExistence type="inferred from homology"/>
<feature type="domain" description="Phytochrome chromophore attachment site" evidence="9">
    <location>
        <begin position="304"/>
        <end position="366"/>
    </location>
</feature>
<keyword evidence="8" id="KW-0175">Coiled coil</keyword>
<dbReference type="CDD" id="cd18161">
    <property type="entry name" value="REC_hyHK_blue-like"/>
    <property type="match status" value="1"/>
</dbReference>
<dbReference type="Pfam" id="PF01590">
    <property type="entry name" value="GAF"/>
    <property type="match status" value="2"/>
</dbReference>
<dbReference type="InterPro" id="IPR029016">
    <property type="entry name" value="GAF-like_dom_sf"/>
</dbReference>
<dbReference type="Gene3D" id="3.30.565.10">
    <property type="entry name" value="Histidine kinase-like ATPase, C-terminal domain"/>
    <property type="match status" value="1"/>
</dbReference>
<dbReference type="SUPFAM" id="SSF55874">
    <property type="entry name" value="ATPase domain of HSP90 chaperone/DNA topoisomerase II/histidine kinase"/>
    <property type="match status" value="1"/>
</dbReference>
<dbReference type="InterPro" id="IPR001789">
    <property type="entry name" value="Sig_transdc_resp-reg_receiver"/>
</dbReference>
<evidence type="ECO:0000256" key="2">
    <source>
        <dbReference type="ARBA" id="ARBA00006402"/>
    </source>
</evidence>
<dbReference type="InterPro" id="IPR016132">
    <property type="entry name" value="Phyto_chromo_attachment"/>
</dbReference>
<evidence type="ECO:0000256" key="4">
    <source>
        <dbReference type="ARBA" id="ARBA00022553"/>
    </source>
</evidence>
<evidence type="ECO:0000313" key="13">
    <source>
        <dbReference type="Proteomes" id="UP000717752"/>
    </source>
</evidence>
<dbReference type="InterPro" id="IPR036890">
    <property type="entry name" value="HATPase_C_sf"/>
</dbReference>
<keyword evidence="5" id="KW-0808">Transferase</keyword>
<dbReference type="SMART" id="SM00448">
    <property type="entry name" value="REC"/>
    <property type="match status" value="1"/>
</dbReference>
<evidence type="ECO:0000313" key="12">
    <source>
        <dbReference type="EMBL" id="MBW9054425.1"/>
    </source>
</evidence>
<dbReference type="PANTHER" id="PTHR43065:SF42">
    <property type="entry name" value="TWO-COMPONENT SENSOR PPRA"/>
    <property type="match status" value="1"/>
</dbReference>
<dbReference type="SMART" id="SM00388">
    <property type="entry name" value="HisKA"/>
    <property type="match status" value="1"/>
</dbReference>
<evidence type="ECO:0000256" key="3">
    <source>
        <dbReference type="ARBA" id="ARBA00012438"/>
    </source>
</evidence>
<evidence type="ECO:0000256" key="1">
    <source>
        <dbReference type="ARBA" id="ARBA00000085"/>
    </source>
</evidence>
<comment type="similarity">
    <text evidence="2">In the N-terminal section; belongs to the phytochrome family.</text>
</comment>
<dbReference type="SUPFAM" id="SSF47384">
    <property type="entry name" value="Homodimeric domain of signal transducing histidine kinase"/>
    <property type="match status" value="1"/>
</dbReference>
<feature type="domain" description="Response regulatory" evidence="11">
    <location>
        <begin position="673"/>
        <end position="789"/>
    </location>
</feature>
<dbReference type="Gene3D" id="3.30.450.20">
    <property type="entry name" value="PAS domain"/>
    <property type="match status" value="1"/>
</dbReference>
<dbReference type="PRINTS" id="PR00344">
    <property type="entry name" value="BCTRLSENSOR"/>
</dbReference>
<dbReference type="EMBL" id="JAEUAK010000007">
    <property type="protein sequence ID" value="MBW9054425.1"/>
    <property type="molecule type" value="Genomic_DNA"/>
</dbReference>
<organism evidence="12 13">
    <name type="scientific">Rhizobium mesosinicum</name>
    <dbReference type="NCBI Taxonomy" id="335017"/>
    <lineage>
        <taxon>Bacteria</taxon>
        <taxon>Pseudomonadati</taxon>
        <taxon>Pseudomonadota</taxon>
        <taxon>Alphaproteobacteria</taxon>
        <taxon>Hyphomicrobiales</taxon>
        <taxon>Rhizobiaceae</taxon>
        <taxon>Rhizobium/Agrobacterium group</taxon>
        <taxon>Rhizobium</taxon>
    </lineage>
</organism>
<feature type="domain" description="Histidine kinase" evidence="10">
    <location>
        <begin position="427"/>
        <end position="651"/>
    </location>
</feature>
<dbReference type="SMART" id="SM00387">
    <property type="entry name" value="HATPase_c"/>
    <property type="match status" value="1"/>
</dbReference>
<dbReference type="PROSITE" id="PS50046">
    <property type="entry name" value="PHYTOCHROME_2"/>
    <property type="match status" value="1"/>
</dbReference>
<feature type="modified residue" description="4-aspartylphosphate" evidence="7">
    <location>
        <position position="723"/>
    </location>
</feature>
<feature type="coiled-coil region" evidence="8">
    <location>
        <begin position="380"/>
        <end position="411"/>
    </location>
</feature>
<dbReference type="Pfam" id="PF00072">
    <property type="entry name" value="Response_reg"/>
    <property type="match status" value="1"/>
</dbReference>
<comment type="caution">
    <text evidence="12">The sequence shown here is derived from an EMBL/GenBank/DDBJ whole genome shotgun (WGS) entry which is preliminary data.</text>
</comment>
<keyword evidence="4 7" id="KW-0597">Phosphoprotein</keyword>
<dbReference type="CDD" id="cd00082">
    <property type="entry name" value="HisKA"/>
    <property type="match status" value="1"/>
</dbReference>
<evidence type="ECO:0000259" key="10">
    <source>
        <dbReference type="PROSITE" id="PS50109"/>
    </source>
</evidence>
<dbReference type="Gene3D" id="3.40.50.2300">
    <property type="match status" value="1"/>
</dbReference>
<gene>
    <name evidence="12" type="ORF">JNB85_18610</name>
</gene>
<accession>A0ABS7GWU8</accession>
<dbReference type="InterPro" id="IPR036097">
    <property type="entry name" value="HisK_dim/P_sf"/>
</dbReference>
<reference evidence="12 13" key="1">
    <citation type="journal article" date="2021" name="MBio">
        <title>Poor Competitiveness of Bradyrhizobium in Pigeon Pea Root Colonization in Indian Soils.</title>
        <authorList>
            <person name="Chalasani D."/>
            <person name="Basu A."/>
            <person name="Pullabhotla S.V.S.R.N."/>
            <person name="Jorrin B."/>
            <person name="Neal A.L."/>
            <person name="Poole P.S."/>
            <person name="Podile A.R."/>
            <person name="Tkacz A."/>
        </authorList>
    </citation>
    <scope>NUCLEOTIDE SEQUENCE [LARGE SCALE GENOMIC DNA]</scope>
    <source>
        <strain evidence="12 13">HU56</strain>
    </source>
</reference>
<keyword evidence="6" id="KW-0418">Kinase</keyword>
<protein>
    <recommendedName>
        <fullName evidence="3">histidine kinase</fullName>
        <ecNumber evidence="3">2.7.13.3</ecNumber>
    </recommendedName>
</protein>
<dbReference type="PROSITE" id="PS50110">
    <property type="entry name" value="RESPONSE_REGULATORY"/>
    <property type="match status" value="1"/>
</dbReference>
<dbReference type="InterPro" id="IPR004358">
    <property type="entry name" value="Sig_transdc_His_kin-like_C"/>
</dbReference>
<dbReference type="PANTHER" id="PTHR43065">
    <property type="entry name" value="SENSOR HISTIDINE KINASE"/>
    <property type="match status" value="1"/>
</dbReference>
<dbReference type="Gene3D" id="3.30.450.40">
    <property type="match status" value="2"/>
</dbReference>
<evidence type="ECO:0000259" key="11">
    <source>
        <dbReference type="PROSITE" id="PS50110"/>
    </source>
</evidence>
<comment type="catalytic activity">
    <reaction evidence="1">
        <text>ATP + protein L-histidine = ADP + protein N-phospho-L-histidine.</text>
        <dbReference type="EC" id="2.7.13.3"/>
    </reaction>
</comment>
<evidence type="ECO:0000256" key="6">
    <source>
        <dbReference type="ARBA" id="ARBA00022777"/>
    </source>
</evidence>
<dbReference type="Pfam" id="PF00512">
    <property type="entry name" value="HisKA"/>
    <property type="match status" value="1"/>
</dbReference>
<dbReference type="Pfam" id="PF02518">
    <property type="entry name" value="HATPase_c"/>
    <property type="match status" value="1"/>
</dbReference>
<evidence type="ECO:0000256" key="5">
    <source>
        <dbReference type="ARBA" id="ARBA00022679"/>
    </source>
</evidence>
<dbReference type="InterPro" id="IPR003018">
    <property type="entry name" value="GAF"/>
</dbReference>
<dbReference type="InterPro" id="IPR003594">
    <property type="entry name" value="HATPase_dom"/>
</dbReference>
<name>A0ABS7GWU8_9HYPH</name>
<dbReference type="Gene3D" id="1.10.287.130">
    <property type="match status" value="1"/>
</dbReference>